<proteinExistence type="inferred from homology"/>
<dbReference type="InterPro" id="IPR038404">
    <property type="entry name" value="TRAP_DctP_sf"/>
</dbReference>
<evidence type="ECO:0000256" key="2">
    <source>
        <dbReference type="ARBA" id="ARBA00022448"/>
    </source>
</evidence>
<reference evidence="6" key="1">
    <citation type="journal article" date="2019" name="Int. J. Syst. Evol. Microbiol.">
        <title>The Global Catalogue of Microorganisms (GCM) 10K type strain sequencing project: providing services to taxonomists for standard genome sequencing and annotation.</title>
        <authorList>
            <consortium name="The Broad Institute Genomics Platform"/>
            <consortium name="The Broad Institute Genome Sequencing Center for Infectious Disease"/>
            <person name="Wu L."/>
            <person name="Ma J."/>
        </authorList>
    </citation>
    <scope>NUCLEOTIDE SEQUENCE [LARGE SCALE GENOMIC DNA]</scope>
    <source>
        <strain evidence="6">CGMCC 1.12295</strain>
    </source>
</reference>
<accession>A0ABW4KMB6</accession>
<dbReference type="PANTHER" id="PTHR33376">
    <property type="match status" value="1"/>
</dbReference>
<feature type="signal peptide" evidence="4">
    <location>
        <begin position="1"/>
        <end position="27"/>
    </location>
</feature>
<dbReference type="EMBL" id="JBHUEO010000049">
    <property type="protein sequence ID" value="MFD1707921.1"/>
    <property type="molecule type" value="Genomic_DNA"/>
</dbReference>
<organism evidence="5 6">
    <name type="scientific">Siminovitchia sediminis</name>
    <dbReference type="NCBI Taxonomy" id="1274353"/>
    <lineage>
        <taxon>Bacteria</taxon>
        <taxon>Bacillati</taxon>
        <taxon>Bacillota</taxon>
        <taxon>Bacilli</taxon>
        <taxon>Bacillales</taxon>
        <taxon>Bacillaceae</taxon>
        <taxon>Siminovitchia</taxon>
    </lineage>
</organism>
<dbReference type="NCBIfam" id="NF037995">
    <property type="entry name" value="TRAP_S1"/>
    <property type="match status" value="1"/>
</dbReference>
<dbReference type="Gene3D" id="3.40.190.170">
    <property type="entry name" value="Bacterial extracellular solute-binding protein, family 7"/>
    <property type="match status" value="1"/>
</dbReference>
<sequence>MNKKTLFFAIFLSVAVLMIGGCGSSSSGTKTSGVTIKLAHPNVPTHPMGEGFIKFKEMVEDRSNGEIKVEIYDSSKYGDAREVVEGLQLGHLQMGSDSTANVQPFTDGFLVFDMPFLVSDYPSSDQLTDGPIGEKLKNSLEDSGILGLGYIELGFRNYFNDKHPIKTMEDLKGLKIRSTSSEAQIATLKAVGANPTPVAWGEVYTALQQGTVDGIEIDLNLAYHNNFHEVQDYLTIVKSVYSPHLVMINKDFFNGLSEEHKTIIQESFDEMKVLQRKLIRENEDRIIKELEEKGVEVHIMEEKERERLMEATSGVIEEYKDKIGEDLLEEFIEAAQ</sequence>
<dbReference type="Pfam" id="PF03480">
    <property type="entry name" value="DctP"/>
    <property type="match status" value="1"/>
</dbReference>
<comment type="similarity">
    <text evidence="1">Belongs to the bacterial solute-binding protein 7 family.</text>
</comment>
<evidence type="ECO:0000313" key="6">
    <source>
        <dbReference type="Proteomes" id="UP001597301"/>
    </source>
</evidence>
<dbReference type="NCBIfam" id="TIGR00787">
    <property type="entry name" value="dctP"/>
    <property type="match status" value="1"/>
</dbReference>
<dbReference type="PROSITE" id="PS51257">
    <property type="entry name" value="PROKAR_LIPOPROTEIN"/>
    <property type="match status" value="1"/>
</dbReference>
<keyword evidence="6" id="KW-1185">Reference proteome</keyword>
<dbReference type="InterPro" id="IPR018389">
    <property type="entry name" value="DctP_fam"/>
</dbReference>
<evidence type="ECO:0000256" key="4">
    <source>
        <dbReference type="SAM" id="SignalP"/>
    </source>
</evidence>
<comment type="caution">
    <text evidence="5">The sequence shown here is derived from an EMBL/GenBank/DDBJ whole genome shotgun (WGS) entry which is preliminary data.</text>
</comment>
<evidence type="ECO:0000256" key="1">
    <source>
        <dbReference type="ARBA" id="ARBA00009023"/>
    </source>
</evidence>
<keyword evidence="3 4" id="KW-0732">Signal</keyword>
<dbReference type="InterPro" id="IPR004682">
    <property type="entry name" value="TRAP_DctP"/>
</dbReference>
<dbReference type="CDD" id="cd13603">
    <property type="entry name" value="PBP2_TRAP_Siap_TeaA_like"/>
    <property type="match status" value="1"/>
</dbReference>
<gene>
    <name evidence="5" type="ORF">ACFSCZ_14440</name>
</gene>
<evidence type="ECO:0000313" key="5">
    <source>
        <dbReference type="EMBL" id="MFD1707921.1"/>
    </source>
</evidence>
<dbReference type="PANTHER" id="PTHR33376:SF7">
    <property type="entry name" value="C4-DICARBOXYLATE-BINDING PROTEIN DCTB"/>
    <property type="match status" value="1"/>
</dbReference>
<feature type="chain" id="PRO_5047423091" evidence="4">
    <location>
        <begin position="28"/>
        <end position="336"/>
    </location>
</feature>
<dbReference type="SUPFAM" id="SSF53850">
    <property type="entry name" value="Periplasmic binding protein-like II"/>
    <property type="match status" value="1"/>
</dbReference>
<dbReference type="PIRSF" id="PIRSF006470">
    <property type="entry name" value="DctB"/>
    <property type="match status" value="1"/>
</dbReference>
<protein>
    <submittedName>
        <fullName evidence="5">TRAP transporter substrate-binding protein</fullName>
    </submittedName>
</protein>
<dbReference type="RefSeq" id="WP_380774793.1">
    <property type="nucleotide sequence ID" value="NZ_JBHUEO010000049.1"/>
</dbReference>
<evidence type="ECO:0000256" key="3">
    <source>
        <dbReference type="ARBA" id="ARBA00022729"/>
    </source>
</evidence>
<dbReference type="Proteomes" id="UP001597301">
    <property type="component" value="Unassembled WGS sequence"/>
</dbReference>
<keyword evidence="2" id="KW-0813">Transport</keyword>
<name>A0ABW4KMB6_9BACI</name>